<gene>
    <name evidence="2" type="ORF">FOL47_009568</name>
</gene>
<keyword evidence="3" id="KW-1185">Reference proteome</keyword>
<organism evidence="2 3">
    <name type="scientific">Perkinsus chesapeaki</name>
    <name type="common">Clam parasite</name>
    <name type="synonym">Perkinsus andrewsi</name>
    <dbReference type="NCBI Taxonomy" id="330153"/>
    <lineage>
        <taxon>Eukaryota</taxon>
        <taxon>Sar</taxon>
        <taxon>Alveolata</taxon>
        <taxon>Perkinsozoa</taxon>
        <taxon>Perkinsea</taxon>
        <taxon>Perkinsida</taxon>
        <taxon>Perkinsidae</taxon>
        <taxon>Perkinsus</taxon>
    </lineage>
</organism>
<dbReference type="InterPro" id="IPR010839">
    <property type="entry name" value="AtuA_N"/>
</dbReference>
<evidence type="ECO:0000313" key="3">
    <source>
        <dbReference type="Proteomes" id="UP000591131"/>
    </source>
</evidence>
<dbReference type="EMBL" id="JAAPAO010000677">
    <property type="protein sequence ID" value="KAF4655118.1"/>
    <property type="molecule type" value="Genomic_DNA"/>
</dbReference>
<accession>A0A7J6L7E7</accession>
<sequence length="401" mass="42910">MCPAPVETRDSVRIGGFCGFWGDSLTAAPQLVQRGRVEYLVGDYLAELTMSLLYGAKQRSGGKLGYATDLVEVIKMVGGETKARGIKIVTNAGGLNPKGCKEVIEKIYEERGWGEIKVGVVYGDDVLKEIGDIIENVPHKKSLTTANVYLGAAPIVECLASGADIVITGRVVDSALVLAPLIYEFGWSMDDLDLMASGTLVGHVLECGAQATGGLMTDCIDAGVAEGWSNMGYPVAEVLASGEFLLSKPPGTGGRVMVEGVKEQILYEIGDPGNYIVPDVVCDFTQVKVDQVGNDVVRVSNARGKCPTETYKVCGTYLDGFKVTTSIIVRGHNAEVKARKTVEAIIKRVERHLGTKLDETRIEIIAGDFQAMARLAAKHRDRKVLQLLANELVSAGTSMAP</sequence>
<evidence type="ECO:0000259" key="1">
    <source>
        <dbReference type="Pfam" id="PF07287"/>
    </source>
</evidence>
<feature type="non-terminal residue" evidence="2">
    <location>
        <position position="401"/>
    </location>
</feature>
<reference evidence="2 3" key="1">
    <citation type="submission" date="2020-04" db="EMBL/GenBank/DDBJ databases">
        <title>Perkinsus chesapeaki whole genome sequence.</title>
        <authorList>
            <person name="Bogema D.R."/>
        </authorList>
    </citation>
    <scope>NUCLEOTIDE SEQUENCE [LARGE SCALE GENOMIC DNA]</scope>
    <source>
        <strain evidence="2">ATCC PRA-425</strain>
    </source>
</reference>
<dbReference type="Pfam" id="PF07287">
    <property type="entry name" value="AtuA"/>
    <property type="match status" value="1"/>
</dbReference>
<dbReference type="AlphaFoldDB" id="A0A7J6L7E7"/>
<dbReference type="Proteomes" id="UP000591131">
    <property type="component" value="Unassembled WGS sequence"/>
</dbReference>
<dbReference type="PANTHER" id="PTHR47708">
    <property type="match status" value="1"/>
</dbReference>
<comment type="caution">
    <text evidence="2">The sequence shown here is derived from an EMBL/GenBank/DDBJ whole genome shotgun (WGS) entry which is preliminary data.</text>
</comment>
<evidence type="ECO:0000313" key="2">
    <source>
        <dbReference type="EMBL" id="KAF4655118.1"/>
    </source>
</evidence>
<name>A0A7J6L7E7_PERCH</name>
<dbReference type="OrthoDB" id="425263at2759"/>
<protein>
    <recommendedName>
        <fullName evidence="1">Acyclic terpene utilisation N-terminal domain-containing protein</fullName>
    </recommendedName>
</protein>
<proteinExistence type="predicted"/>
<dbReference type="PANTHER" id="PTHR47708:SF2">
    <property type="entry name" value="SI:CH73-132F6.5"/>
    <property type="match status" value="1"/>
</dbReference>
<feature type="domain" description="Acyclic terpene utilisation N-terminal" evidence="1">
    <location>
        <begin position="12"/>
        <end position="398"/>
    </location>
</feature>